<evidence type="ECO:0000256" key="1">
    <source>
        <dbReference type="SAM" id="SignalP"/>
    </source>
</evidence>
<organism evidence="2 3">
    <name type="scientific">Lysobacter niastensis</name>
    <dbReference type="NCBI Taxonomy" id="380629"/>
    <lineage>
        <taxon>Bacteria</taxon>
        <taxon>Pseudomonadati</taxon>
        <taxon>Pseudomonadota</taxon>
        <taxon>Gammaproteobacteria</taxon>
        <taxon>Lysobacterales</taxon>
        <taxon>Lysobacteraceae</taxon>
        <taxon>Lysobacter</taxon>
    </lineage>
</organism>
<comment type="caution">
    <text evidence="2">The sequence shown here is derived from an EMBL/GenBank/DDBJ whole genome shotgun (WGS) entry which is preliminary data.</text>
</comment>
<gene>
    <name evidence="2" type="ORF">J2X06_000120</name>
</gene>
<protein>
    <recommendedName>
        <fullName evidence="4">DUF2846 domain-containing protein</fullName>
    </recommendedName>
</protein>
<keyword evidence="3" id="KW-1185">Reference proteome</keyword>
<dbReference type="Proteomes" id="UP001251524">
    <property type="component" value="Unassembled WGS sequence"/>
</dbReference>
<reference evidence="2 3" key="1">
    <citation type="submission" date="2023-07" db="EMBL/GenBank/DDBJ databases">
        <title>Sorghum-associated microbial communities from plants grown in Nebraska, USA.</title>
        <authorList>
            <person name="Schachtman D."/>
        </authorList>
    </citation>
    <scope>NUCLEOTIDE SEQUENCE [LARGE SCALE GENOMIC DNA]</scope>
    <source>
        <strain evidence="2 3">BE198</strain>
    </source>
</reference>
<feature type="chain" id="PRO_5045450092" description="DUF2846 domain-containing protein" evidence="1">
    <location>
        <begin position="26"/>
        <end position="158"/>
    </location>
</feature>
<dbReference type="RefSeq" id="WP_310056898.1">
    <property type="nucleotide sequence ID" value="NZ_JAVDVY010000001.1"/>
</dbReference>
<evidence type="ECO:0008006" key="4">
    <source>
        <dbReference type="Google" id="ProtNLM"/>
    </source>
</evidence>
<accession>A0ABU1W5U2</accession>
<dbReference type="EMBL" id="JAVDVY010000001">
    <property type="protein sequence ID" value="MDR7132936.1"/>
    <property type="molecule type" value="Genomic_DNA"/>
</dbReference>
<proteinExistence type="predicted"/>
<sequence>MKTSTAFCLTLAALSLASGSTVSLASSPQAEQAPPTASPATGCGRISVFDVAPRNQDIYRARLLEIDGELAGPTGARSFRASAGHHTLKVAELIDDYEFDDVQLRLRGQGRDLSKTLEVDVAPDTTYMLGAKFNERGSIQDKSYWDPVIYQHNPEPCK</sequence>
<name>A0ABU1W5U2_9GAMM</name>
<feature type="signal peptide" evidence="1">
    <location>
        <begin position="1"/>
        <end position="25"/>
    </location>
</feature>
<keyword evidence="1" id="KW-0732">Signal</keyword>
<evidence type="ECO:0000313" key="3">
    <source>
        <dbReference type="Proteomes" id="UP001251524"/>
    </source>
</evidence>
<evidence type="ECO:0000313" key="2">
    <source>
        <dbReference type="EMBL" id="MDR7132936.1"/>
    </source>
</evidence>